<dbReference type="RefSeq" id="WP_174408445.1">
    <property type="nucleotide sequence ID" value="NZ_BLVP01000001.1"/>
</dbReference>
<feature type="transmembrane region" description="Helical" evidence="6">
    <location>
        <begin position="41"/>
        <end position="59"/>
    </location>
</feature>
<dbReference type="PANTHER" id="PTHR34857">
    <property type="entry name" value="SLL0384 PROTEIN"/>
    <property type="match status" value="1"/>
</dbReference>
<keyword evidence="2" id="KW-1003">Cell membrane</keyword>
<evidence type="ECO:0000256" key="3">
    <source>
        <dbReference type="ARBA" id="ARBA00022692"/>
    </source>
</evidence>
<dbReference type="Proteomes" id="UP000503820">
    <property type="component" value="Unassembled WGS sequence"/>
</dbReference>
<evidence type="ECO:0000256" key="6">
    <source>
        <dbReference type="SAM" id="Phobius"/>
    </source>
</evidence>
<keyword evidence="8" id="KW-1185">Reference proteome</keyword>
<evidence type="ECO:0000313" key="7">
    <source>
        <dbReference type="EMBL" id="GFM35771.1"/>
    </source>
</evidence>
<evidence type="ECO:0000256" key="1">
    <source>
        <dbReference type="ARBA" id="ARBA00004651"/>
    </source>
</evidence>
<feature type="transmembrane region" description="Helical" evidence="6">
    <location>
        <begin position="114"/>
        <end position="135"/>
    </location>
</feature>
<dbReference type="CDD" id="cd16914">
    <property type="entry name" value="EcfT"/>
    <property type="match status" value="1"/>
</dbReference>
<keyword evidence="4 6" id="KW-1133">Transmembrane helix</keyword>
<proteinExistence type="predicted"/>
<comment type="subcellular location">
    <subcellularLocation>
        <location evidence="1">Cell membrane</location>
        <topology evidence="1">Multi-pass membrane protein</topology>
    </subcellularLocation>
</comment>
<dbReference type="GO" id="GO:0043190">
    <property type="term" value="C:ATP-binding cassette (ABC) transporter complex"/>
    <property type="evidence" value="ECO:0007669"/>
    <property type="project" value="InterPro"/>
</dbReference>
<reference evidence="7 8" key="1">
    <citation type="submission" date="2020-05" db="EMBL/GenBank/DDBJ databases">
        <title>Draft genome sequence of Desulfovibrio psychrotolerans JS1T.</title>
        <authorList>
            <person name="Ueno A."/>
            <person name="Tamazawa S."/>
            <person name="Tamamura S."/>
            <person name="Murakami T."/>
            <person name="Kiyama T."/>
            <person name="Inomata H."/>
            <person name="Amano Y."/>
            <person name="Miyakawa K."/>
            <person name="Tamaki H."/>
            <person name="Naganuma T."/>
            <person name="Kaneko K."/>
        </authorList>
    </citation>
    <scope>NUCLEOTIDE SEQUENCE [LARGE SCALE GENOMIC DNA]</scope>
    <source>
        <strain evidence="7 8">JS1</strain>
    </source>
</reference>
<dbReference type="NCBIfam" id="TIGR02454">
    <property type="entry name" value="ECF_T_CbiQ"/>
    <property type="match status" value="1"/>
</dbReference>
<keyword evidence="3 6" id="KW-0812">Transmembrane</keyword>
<dbReference type="InterPro" id="IPR012809">
    <property type="entry name" value="ECF_CbiQ"/>
</dbReference>
<sequence>MLDEPFSLGSSRLHRMDARCKLPVACLCALVFALIQSPEAAAAALGYAVLLVAVARLPLFSLLKRLAVVNIFIGLLWLFLPFSTPGTPVTTLGPFTATHEGLQLATLITLKSNAIVLSFIALAATSSITAMGGALRALRVPDKLSLLFLFTWRYVHVIAQEYSRLHTAAKVRGFVPSTAMHTYRTYANLAAMVLIRSWDRAERVNDAMRLRGFTGTFRSLRPAPLSGGDAAIAVLLSLPPLVYGLSRLISTLMPISGTS</sequence>
<organism evidence="7 8">
    <name type="scientific">Desulfovibrio psychrotolerans</name>
    <dbReference type="NCBI Taxonomy" id="415242"/>
    <lineage>
        <taxon>Bacteria</taxon>
        <taxon>Pseudomonadati</taxon>
        <taxon>Thermodesulfobacteriota</taxon>
        <taxon>Desulfovibrionia</taxon>
        <taxon>Desulfovibrionales</taxon>
        <taxon>Desulfovibrionaceae</taxon>
        <taxon>Desulfovibrio</taxon>
    </lineage>
</organism>
<feature type="transmembrane region" description="Helical" evidence="6">
    <location>
        <begin position="66"/>
        <end position="84"/>
    </location>
</feature>
<evidence type="ECO:0000256" key="5">
    <source>
        <dbReference type="ARBA" id="ARBA00023136"/>
    </source>
</evidence>
<keyword evidence="5 6" id="KW-0472">Membrane</keyword>
<evidence type="ECO:0000313" key="8">
    <source>
        <dbReference type="Proteomes" id="UP000503820"/>
    </source>
</evidence>
<name>A0A7J0BRC7_9BACT</name>
<dbReference type="InterPro" id="IPR051611">
    <property type="entry name" value="ECF_transporter_component"/>
</dbReference>
<evidence type="ECO:0000256" key="2">
    <source>
        <dbReference type="ARBA" id="ARBA00022475"/>
    </source>
</evidence>
<dbReference type="InterPro" id="IPR003339">
    <property type="entry name" value="ABC/ECF_trnsptr_transmembrane"/>
</dbReference>
<comment type="caution">
    <text evidence="7">The sequence shown here is derived from an EMBL/GenBank/DDBJ whole genome shotgun (WGS) entry which is preliminary data.</text>
</comment>
<dbReference type="EMBL" id="BLVP01000001">
    <property type="protein sequence ID" value="GFM35771.1"/>
    <property type="molecule type" value="Genomic_DNA"/>
</dbReference>
<protein>
    <submittedName>
        <fullName evidence="7">Cobalt ECF transporter T component CbiQ</fullName>
    </submittedName>
</protein>
<dbReference type="AlphaFoldDB" id="A0A7J0BRC7"/>
<gene>
    <name evidence="7" type="ORF">DSM19430T_04550</name>
</gene>
<dbReference type="GO" id="GO:0006824">
    <property type="term" value="P:cobalt ion transport"/>
    <property type="evidence" value="ECO:0007669"/>
    <property type="project" value="InterPro"/>
</dbReference>
<dbReference type="PANTHER" id="PTHR34857:SF2">
    <property type="entry name" value="SLL0384 PROTEIN"/>
    <property type="match status" value="1"/>
</dbReference>
<accession>A0A7J0BRC7</accession>
<evidence type="ECO:0000256" key="4">
    <source>
        <dbReference type="ARBA" id="ARBA00022989"/>
    </source>
</evidence>
<dbReference type="Pfam" id="PF02361">
    <property type="entry name" value="CbiQ"/>
    <property type="match status" value="1"/>
</dbReference>